<dbReference type="AlphaFoldDB" id="A0A173SCP6"/>
<dbReference type="Proteomes" id="UP000095453">
    <property type="component" value="Unassembled WGS sequence"/>
</dbReference>
<evidence type="ECO:0000313" key="2">
    <source>
        <dbReference type="Proteomes" id="UP000095453"/>
    </source>
</evidence>
<sequence>MQGKWVNLYNILKNIEEDFLDYQNRKNLLPIREQLNNIQEFAVWFLQKNPLGMDKEAFIQTKKEIIAILQDIVSAIEENDYVLMHDAITYGVMEYLKACNPELVEAE</sequence>
<dbReference type="EMBL" id="CYXX01000005">
    <property type="protein sequence ID" value="CUM88133.1"/>
    <property type="molecule type" value="Genomic_DNA"/>
</dbReference>
<evidence type="ECO:0000313" key="1">
    <source>
        <dbReference type="EMBL" id="CUM88133.1"/>
    </source>
</evidence>
<reference evidence="1 2" key="1">
    <citation type="submission" date="2015-09" db="EMBL/GenBank/DDBJ databases">
        <authorList>
            <consortium name="Pathogen Informatics"/>
        </authorList>
    </citation>
    <scope>NUCLEOTIDE SEQUENCE [LARGE SCALE GENOMIC DNA]</scope>
    <source>
        <strain evidence="1 2">2789STDY5608887</strain>
    </source>
</reference>
<protein>
    <submittedName>
        <fullName evidence="1">Uncharacterized protein</fullName>
    </submittedName>
</protein>
<accession>A0A173SCP6</accession>
<proteinExistence type="predicted"/>
<gene>
    <name evidence="1" type="ORF">ERS852444_00903</name>
</gene>
<name>A0A173SCP6_9FIRM</name>
<organism evidence="1 2">
    <name type="scientific">Roseburia inulinivorans</name>
    <dbReference type="NCBI Taxonomy" id="360807"/>
    <lineage>
        <taxon>Bacteria</taxon>
        <taxon>Bacillati</taxon>
        <taxon>Bacillota</taxon>
        <taxon>Clostridia</taxon>
        <taxon>Lachnospirales</taxon>
        <taxon>Lachnospiraceae</taxon>
        <taxon>Roseburia</taxon>
    </lineage>
</organism>